<evidence type="ECO:0000256" key="6">
    <source>
        <dbReference type="SAM" id="MobiDB-lite"/>
    </source>
</evidence>
<evidence type="ECO:0000256" key="5">
    <source>
        <dbReference type="ARBA" id="ARBA00023254"/>
    </source>
</evidence>
<keyword evidence="5" id="KW-0469">Meiosis</keyword>
<evidence type="ECO:0000313" key="9">
    <source>
        <dbReference type="Proteomes" id="UP001497482"/>
    </source>
</evidence>
<dbReference type="GO" id="GO:0005634">
    <property type="term" value="C:nucleus"/>
    <property type="evidence" value="ECO:0007669"/>
    <property type="project" value="UniProtKB-SubCell"/>
</dbReference>
<dbReference type="Pfam" id="PF02301">
    <property type="entry name" value="HORMA"/>
    <property type="match status" value="1"/>
</dbReference>
<comment type="subcellular location">
    <subcellularLocation>
        <location evidence="2">Chromosome</location>
    </subcellularLocation>
    <subcellularLocation>
        <location evidence="1">Nucleus</location>
    </subcellularLocation>
</comment>
<keyword evidence="4" id="KW-0539">Nucleus</keyword>
<dbReference type="EMBL" id="OZ035829">
    <property type="protein sequence ID" value="CAL1611843.1"/>
    <property type="molecule type" value="Genomic_DNA"/>
</dbReference>
<evidence type="ECO:0000256" key="3">
    <source>
        <dbReference type="ARBA" id="ARBA00022454"/>
    </source>
</evidence>
<organism evidence="8 9">
    <name type="scientific">Knipowitschia caucasica</name>
    <name type="common">Caucasian dwarf goby</name>
    <name type="synonym">Pomatoschistus caucasicus</name>
    <dbReference type="NCBI Taxonomy" id="637954"/>
    <lineage>
        <taxon>Eukaryota</taxon>
        <taxon>Metazoa</taxon>
        <taxon>Chordata</taxon>
        <taxon>Craniata</taxon>
        <taxon>Vertebrata</taxon>
        <taxon>Euteleostomi</taxon>
        <taxon>Actinopterygii</taxon>
        <taxon>Neopterygii</taxon>
        <taxon>Teleostei</taxon>
        <taxon>Neoteleostei</taxon>
        <taxon>Acanthomorphata</taxon>
        <taxon>Gobiaria</taxon>
        <taxon>Gobiiformes</taxon>
        <taxon>Gobioidei</taxon>
        <taxon>Gobiidae</taxon>
        <taxon>Gobiinae</taxon>
        <taxon>Knipowitschia</taxon>
    </lineage>
</organism>
<dbReference type="Gene3D" id="3.30.900.10">
    <property type="entry name" value="HORMA domain"/>
    <property type="match status" value="1"/>
</dbReference>
<dbReference type="GO" id="GO:0005694">
    <property type="term" value="C:chromosome"/>
    <property type="evidence" value="ECO:0007669"/>
    <property type="project" value="UniProtKB-SubCell"/>
</dbReference>
<dbReference type="GO" id="GO:0051321">
    <property type="term" value="P:meiotic cell cycle"/>
    <property type="evidence" value="ECO:0007669"/>
    <property type="project" value="UniProtKB-KW"/>
</dbReference>
<sequence>MACLQKVRTSQDTQLLPKQVVTEQQSLIVVKRLLAIGVSGITYLRGLFPEKAYGTKDVEEQKVMILREEKTCPGATQIVQWMQGCFDAIDKKYLRTAILYIYTDPDNPQKVTEFYQFQIQYTQNGPQMDFESKNKDNVSSMACGSTRKASILLVRKLYTLMQNLGPLPDNVCLSMKLFYYEAVTPHDYQPPGFREADGDMMEFEREPVKLNMGEVMTPYHTLKLNMATERQRLEQVEETATVEEKWVIRMDEEENHETEDVEQSQSKEQDATEIELSCHEEIHSTEVTEVDTQAVKRRSSVEVGLRRTRSGRVISSSCSTVSKKNDKPLCTPKRKMEFEILNSQDTPSLTAPRKKRKFSEPKERF</sequence>
<feature type="domain" description="HORMA" evidence="7">
    <location>
        <begin position="24"/>
        <end position="226"/>
    </location>
</feature>
<reference evidence="8 9" key="1">
    <citation type="submission" date="2024-04" db="EMBL/GenBank/DDBJ databases">
        <authorList>
            <person name="Waldvogel A.-M."/>
            <person name="Schoenle A."/>
        </authorList>
    </citation>
    <scope>NUCLEOTIDE SEQUENCE [LARGE SCALE GENOMIC DNA]</scope>
</reference>
<dbReference type="InterPro" id="IPR051294">
    <property type="entry name" value="HORMA_MeioticProgression"/>
</dbReference>
<protein>
    <recommendedName>
        <fullName evidence="7">HORMA domain-containing protein</fullName>
    </recommendedName>
</protein>
<dbReference type="PROSITE" id="PS50815">
    <property type="entry name" value="HORMA"/>
    <property type="match status" value="1"/>
</dbReference>
<gene>
    <name evidence="8" type="ORF">KC01_LOCUS38232</name>
</gene>
<evidence type="ECO:0000256" key="2">
    <source>
        <dbReference type="ARBA" id="ARBA00004286"/>
    </source>
</evidence>
<dbReference type="InterPro" id="IPR003511">
    <property type="entry name" value="HORMA_dom"/>
</dbReference>
<dbReference type="PANTHER" id="PTHR48225:SF3">
    <property type="entry name" value="HORMA DOMAIN-CONTAINING PROTEIN 1"/>
    <property type="match status" value="1"/>
</dbReference>
<proteinExistence type="predicted"/>
<accession>A0AAV2MEM2</accession>
<evidence type="ECO:0000259" key="7">
    <source>
        <dbReference type="PROSITE" id="PS50815"/>
    </source>
</evidence>
<evidence type="ECO:0000256" key="4">
    <source>
        <dbReference type="ARBA" id="ARBA00023242"/>
    </source>
</evidence>
<dbReference type="InterPro" id="IPR036570">
    <property type="entry name" value="HORMA_dom_sf"/>
</dbReference>
<dbReference type="AlphaFoldDB" id="A0AAV2MEM2"/>
<name>A0AAV2MEM2_KNICA</name>
<evidence type="ECO:0000256" key="1">
    <source>
        <dbReference type="ARBA" id="ARBA00004123"/>
    </source>
</evidence>
<keyword evidence="9" id="KW-1185">Reference proteome</keyword>
<evidence type="ECO:0000313" key="8">
    <source>
        <dbReference type="EMBL" id="CAL1611843.1"/>
    </source>
</evidence>
<dbReference type="Proteomes" id="UP001497482">
    <property type="component" value="Chromosome 7"/>
</dbReference>
<keyword evidence="3" id="KW-0158">Chromosome</keyword>
<feature type="region of interest" description="Disordered" evidence="6">
    <location>
        <begin position="341"/>
        <end position="365"/>
    </location>
</feature>
<dbReference type="SUPFAM" id="SSF56019">
    <property type="entry name" value="The spindle assembly checkpoint protein mad2"/>
    <property type="match status" value="1"/>
</dbReference>
<dbReference type="PANTHER" id="PTHR48225">
    <property type="entry name" value="HORMA DOMAIN-CONTAINING PROTEIN 1"/>
    <property type="match status" value="1"/>
</dbReference>